<name>A0ABV4DZG3_9CLOT</name>
<dbReference type="InterPro" id="IPR020449">
    <property type="entry name" value="Tscrpt_reg_AraC-type_HTH"/>
</dbReference>
<dbReference type="Pfam" id="PF12833">
    <property type="entry name" value="HTH_18"/>
    <property type="match status" value="1"/>
</dbReference>
<reference evidence="5 6" key="1">
    <citation type="submission" date="2024-08" db="EMBL/GenBank/DDBJ databases">
        <title>Clostridium lapicellarii sp. nov., and Clostridium renhuaiense sp. nov., two species isolated from the mud in a fermentation cellar used for producing sauce-flavour Chinese liquors.</title>
        <authorList>
            <person name="Yang F."/>
            <person name="Wang H."/>
            <person name="Chen L.Q."/>
            <person name="Zhou N."/>
            <person name="Lu J.J."/>
            <person name="Pu X.X."/>
            <person name="Wan B."/>
            <person name="Wang L."/>
            <person name="Liu S.J."/>
        </authorList>
    </citation>
    <scope>NUCLEOTIDE SEQUENCE [LARGE SCALE GENOMIC DNA]</scope>
    <source>
        <strain evidence="5 6">MT-113</strain>
    </source>
</reference>
<dbReference type="PROSITE" id="PS01124">
    <property type="entry name" value="HTH_ARAC_FAMILY_2"/>
    <property type="match status" value="1"/>
</dbReference>
<dbReference type="InterPro" id="IPR013096">
    <property type="entry name" value="Cupin_2"/>
</dbReference>
<dbReference type="PANTHER" id="PTHR43280">
    <property type="entry name" value="ARAC-FAMILY TRANSCRIPTIONAL REGULATOR"/>
    <property type="match status" value="1"/>
</dbReference>
<dbReference type="InterPro" id="IPR018060">
    <property type="entry name" value="HTH_AraC"/>
</dbReference>
<protein>
    <submittedName>
        <fullName evidence="5">AraC family transcriptional regulator</fullName>
    </submittedName>
</protein>
<dbReference type="RefSeq" id="WP_369869168.1">
    <property type="nucleotide sequence ID" value="NZ_JBGFFE010000018.1"/>
</dbReference>
<dbReference type="Pfam" id="PF07883">
    <property type="entry name" value="Cupin_2"/>
    <property type="match status" value="1"/>
</dbReference>
<dbReference type="InterPro" id="IPR011051">
    <property type="entry name" value="RmlC_Cupin_sf"/>
</dbReference>
<dbReference type="PANTHER" id="PTHR43280:SF28">
    <property type="entry name" value="HTH-TYPE TRANSCRIPTIONAL ACTIVATOR RHAS"/>
    <property type="match status" value="1"/>
</dbReference>
<gene>
    <name evidence="5" type="ORF">AB8S09_11665</name>
</gene>
<dbReference type="InterPro" id="IPR009057">
    <property type="entry name" value="Homeodomain-like_sf"/>
</dbReference>
<dbReference type="PROSITE" id="PS00041">
    <property type="entry name" value="HTH_ARAC_FAMILY_1"/>
    <property type="match status" value="1"/>
</dbReference>
<evidence type="ECO:0000313" key="5">
    <source>
        <dbReference type="EMBL" id="MEY8764287.1"/>
    </source>
</evidence>
<proteinExistence type="predicted"/>
<evidence type="ECO:0000313" key="6">
    <source>
        <dbReference type="Proteomes" id="UP001565220"/>
    </source>
</evidence>
<organism evidence="5 6">
    <name type="scientific">Clostridium lapidicellarium</name>
    <dbReference type="NCBI Taxonomy" id="3240931"/>
    <lineage>
        <taxon>Bacteria</taxon>
        <taxon>Bacillati</taxon>
        <taxon>Bacillota</taxon>
        <taxon>Clostridia</taxon>
        <taxon>Eubacteriales</taxon>
        <taxon>Clostridiaceae</taxon>
        <taxon>Clostridium</taxon>
    </lineage>
</organism>
<dbReference type="Gene3D" id="1.10.10.60">
    <property type="entry name" value="Homeodomain-like"/>
    <property type="match status" value="2"/>
</dbReference>
<accession>A0ABV4DZG3</accession>
<evidence type="ECO:0000256" key="3">
    <source>
        <dbReference type="ARBA" id="ARBA00023163"/>
    </source>
</evidence>
<dbReference type="SMART" id="SM00342">
    <property type="entry name" value="HTH_ARAC"/>
    <property type="match status" value="1"/>
</dbReference>
<dbReference type="EMBL" id="JBGFFE010000018">
    <property type="protein sequence ID" value="MEY8764287.1"/>
    <property type="molecule type" value="Genomic_DNA"/>
</dbReference>
<comment type="caution">
    <text evidence="5">The sequence shown here is derived from an EMBL/GenBank/DDBJ whole genome shotgun (WGS) entry which is preliminary data.</text>
</comment>
<dbReference type="Gene3D" id="2.60.120.10">
    <property type="entry name" value="Jelly Rolls"/>
    <property type="match status" value="1"/>
</dbReference>
<dbReference type="InterPro" id="IPR018062">
    <property type="entry name" value="HTH_AraC-typ_CS"/>
</dbReference>
<dbReference type="SUPFAM" id="SSF51182">
    <property type="entry name" value="RmlC-like cupins"/>
    <property type="match status" value="1"/>
</dbReference>
<keyword evidence="6" id="KW-1185">Reference proteome</keyword>
<evidence type="ECO:0000256" key="2">
    <source>
        <dbReference type="ARBA" id="ARBA00023125"/>
    </source>
</evidence>
<evidence type="ECO:0000259" key="4">
    <source>
        <dbReference type="PROSITE" id="PS01124"/>
    </source>
</evidence>
<dbReference type="PRINTS" id="PR00032">
    <property type="entry name" value="HTHARAC"/>
</dbReference>
<keyword evidence="3" id="KW-0804">Transcription</keyword>
<feature type="domain" description="HTH araC/xylS-type" evidence="4">
    <location>
        <begin position="238"/>
        <end position="335"/>
    </location>
</feature>
<dbReference type="Proteomes" id="UP001565220">
    <property type="component" value="Unassembled WGS sequence"/>
</dbReference>
<keyword evidence="1" id="KW-0805">Transcription regulation</keyword>
<keyword evidence="2" id="KW-0238">DNA-binding</keyword>
<dbReference type="InterPro" id="IPR014710">
    <property type="entry name" value="RmlC-like_jellyroll"/>
</dbReference>
<sequence>MIYVDIGDLDKKLREMSPSEKKLRKLSKYKKDKNYSKRLEGYFSNETGDNSWVINNSKLMKKSEDISIHKHDRFTRFDKHKHDYLELVFVYSGSIRQIVDDKSIEMKKGEILIMDMNVEHSIEESGENDIAINVLIKKEFFDWVFMNQIADNDLMSNFIVKSLYEKDKFKRFLYFKTSDNKKVWDFMINILMEYYDNKTGMKTAIRAYMILLFNELLRDYNRYLPNNIIYKIDSSATVEIMKYIGNDYRNIVLKDLAEHFNYSTDYMGKLVKKITGKTFNELRRDIRMRRAKYLLKNSNMSISDVISRVGYSNLSYFYKQFREDTGITPDEYRKI</sequence>
<evidence type="ECO:0000256" key="1">
    <source>
        <dbReference type="ARBA" id="ARBA00023015"/>
    </source>
</evidence>
<dbReference type="SUPFAM" id="SSF46689">
    <property type="entry name" value="Homeodomain-like"/>
    <property type="match status" value="1"/>
</dbReference>